<proteinExistence type="predicted"/>
<protein>
    <submittedName>
        <fullName evidence="1">Uncharacterized protein</fullName>
    </submittedName>
</protein>
<accession>A0AAU9JZT1</accession>
<gene>
    <name evidence="1" type="ORF">BSTOLATCC_MIC40828</name>
</gene>
<dbReference type="AlphaFoldDB" id="A0AAU9JZT1"/>
<reference evidence="1" key="1">
    <citation type="submission" date="2021-09" db="EMBL/GenBank/DDBJ databases">
        <authorList>
            <consortium name="AG Swart"/>
            <person name="Singh M."/>
            <person name="Singh A."/>
            <person name="Seah K."/>
            <person name="Emmerich C."/>
        </authorList>
    </citation>
    <scope>NUCLEOTIDE SEQUENCE</scope>
    <source>
        <strain evidence="1">ATCC30299</strain>
    </source>
</reference>
<name>A0AAU9JZT1_9CILI</name>
<organism evidence="1 2">
    <name type="scientific">Blepharisma stoltei</name>
    <dbReference type="NCBI Taxonomy" id="1481888"/>
    <lineage>
        <taxon>Eukaryota</taxon>
        <taxon>Sar</taxon>
        <taxon>Alveolata</taxon>
        <taxon>Ciliophora</taxon>
        <taxon>Postciliodesmatophora</taxon>
        <taxon>Heterotrichea</taxon>
        <taxon>Heterotrichida</taxon>
        <taxon>Blepharismidae</taxon>
        <taxon>Blepharisma</taxon>
    </lineage>
</organism>
<sequence length="291" mass="34383">MDQEREQFNMMIEDNRDTELKVFFLSKLVHRYANFKHKCPPRRKAFQLSLNIFHDTKTNDYVQFSPSSASILAEREDAESFIMEPSTATHSSGLTSIRSFTSIEEQWLGRNKTYTNEEYEIIRQNFLHLYFTHKPNHGSRIYKNNPEVHISNIIQHFLDCFITTHNLLNILLAPLKGKEWVDLKSFVQSLEAIQQTVFDKSSFFYKEPGSDFKKNMTMQKLLFFFKMVEIYHEGELGRAQLQTVMSMALKKKKKASEQSRLVAWTLEKAKILSGKRKEYVTFEEFYKILKN</sequence>
<keyword evidence="2" id="KW-1185">Reference proteome</keyword>
<dbReference type="EMBL" id="CAJZBQ010000040">
    <property type="protein sequence ID" value="CAG9326401.1"/>
    <property type="molecule type" value="Genomic_DNA"/>
</dbReference>
<comment type="caution">
    <text evidence="1">The sequence shown here is derived from an EMBL/GenBank/DDBJ whole genome shotgun (WGS) entry which is preliminary data.</text>
</comment>
<evidence type="ECO:0000313" key="1">
    <source>
        <dbReference type="EMBL" id="CAG9326401.1"/>
    </source>
</evidence>
<dbReference type="Gene3D" id="1.10.238.10">
    <property type="entry name" value="EF-hand"/>
    <property type="match status" value="1"/>
</dbReference>
<dbReference type="Proteomes" id="UP001162131">
    <property type="component" value="Unassembled WGS sequence"/>
</dbReference>
<evidence type="ECO:0000313" key="2">
    <source>
        <dbReference type="Proteomes" id="UP001162131"/>
    </source>
</evidence>